<gene>
    <name evidence="2" type="ORF">SAMN02746066_02489</name>
</gene>
<keyword evidence="1" id="KW-1133">Transmembrane helix</keyword>
<organism evidence="2 3">
    <name type="scientific">Anaerosporobacter mobilis DSM 15930</name>
    <dbReference type="NCBI Taxonomy" id="1120996"/>
    <lineage>
        <taxon>Bacteria</taxon>
        <taxon>Bacillati</taxon>
        <taxon>Bacillota</taxon>
        <taxon>Clostridia</taxon>
        <taxon>Lachnospirales</taxon>
        <taxon>Lachnospiraceae</taxon>
        <taxon>Anaerosporobacter</taxon>
    </lineage>
</organism>
<dbReference type="STRING" id="1120996.SAMN02746066_02489"/>
<evidence type="ECO:0000313" key="2">
    <source>
        <dbReference type="EMBL" id="SHM58089.1"/>
    </source>
</evidence>
<accession>A0A1M7JYG6</accession>
<name>A0A1M7JYG6_9FIRM</name>
<keyword evidence="3" id="KW-1185">Reference proteome</keyword>
<sequence>MERYLNIAKVNLKFNLLPHIIVVLFLAVLAPVIMGVSNLEPLQVAKVVDFYLSLFGIVLCIPLFIPDEDRSVRELIQSKKESMYLVQGIRIVEGVILLLISLALFLLFMKQQRSQFPYCQYLYGAIANGLFLGGLGIMMYSILDNLAVAYMIPILYYVMCMGGGKKYVGRFYLFSLMGGDIGDKIYLLVAGIIMIVVGIIIRNKKKIKRFINR</sequence>
<keyword evidence="1" id="KW-0472">Membrane</keyword>
<feature type="transmembrane region" description="Helical" evidence="1">
    <location>
        <begin position="121"/>
        <end position="143"/>
    </location>
</feature>
<evidence type="ECO:0000256" key="1">
    <source>
        <dbReference type="SAM" id="Phobius"/>
    </source>
</evidence>
<evidence type="ECO:0008006" key="4">
    <source>
        <dbReference type="Google" id="ProtNLM"/>
    </source>
</evidence>
<feature type="transmembrane region" description="Helical" evidence="1">
    <location>
        <begin position="48"/>
        <end position="65"/>
    </location>
</feature>
<dbReference type="OrthoDB" id="1749390at2"/>
<feature type="transmembrane region" description="Helical" evidence="1">
    <location>
        <begin position="16"/>
        <end position="36"/>
    </location>
</feature>
<evidence type="ECO:0000313" key="3">
    <source>
        <dbReference type="Proteomes" id="UP000184038"/>
    </source>
</evidence>
<dbReference type="AlphaFoldDB" id="A0A1M7JYG6"/>
<protein>
    <recommendedName>
        <fullName evidence="4">ABC-2 family transporter protein</fullName>
    </recommendedName>
</protein>
<reference evidence="2 3" key="1">
    <citation type="submission" date="2016-11" db="EMBL/GenBank/DDBJ databases">
        <authorList>
            <person name="Jaros S."/>
            <person name="Januszkiewicz K."/>
            <person name="Wedrychowicz H."/>
        </authorList>
    </citation>
    <scope>NUCLEOTIDE SEQUENCE [LARGE SCALE GENOMIC DNA]</scope>
    <source>
        <strain evidence="2 3">DSM 15930</strain>
    </source>
</reference>
<keyword evidence="1" id="KW-0812">Transmembrane</keyword>
<proteinExistence type="predicted"/>
<dbReference type="RefSeq" id="WP_073288111.1">
    <property type="nucleotide sequence ID" value="NZ_FRCP01000012.1"/>
</dbReference>
<feature type="transmembrane region" description="Helical" evidence="1">
    <location>
        <begin position="85"/>
        <end position="109"/>
    </location>
</feature>
<feature type="transmembrane region" description="Helical" evidence="1">
    <location>
        <begin position="185"/>
        <end position="203"/>
    </location>
</feature>
<dbReference type="EMBL" id="FRCP01000012">
    <property type="protein sequence ID" value="SHM58089.1"/>
    <property type="molecule type" value="Genomic_DNA"/>
</dbReference>
<dbReference type="Proteomes" id="UP000184038">
    <property type="component" value="Unassembled WGS sequence"/>
</dbReference>